<evidence type="ECO:0000313" key="2">
    <source>
        <dbReference type="EMBL" id="GEN78441.1"/>
    </source>
</evidence>
<name>A0A511YTB6_9CELL</name>
<accession>A0A511YTB6</accession>
<dbReference type="InterPro" id="IPR013217">
    <property type="entry name" value="Methyltransf_12"/>
</dbReference>
<dbReference type="RefSeq" id="WP_052113494.1">
    <property type="nucleotide sequence ID" value="NZ_BJYK01000001.1"/>
</dbReference>
<dbReference type="Gene3D" id="3.40.50.150">
    <property type="entry name" value="Vaccinia Virus protein VP39"/>
    <property type="match status" value="1"/>
</dbReference>
<dbReference type="EMBL" id="BJYK01000001">
    <property type="protein sequence ID" value="GEN78441.1"/>
    <property type="molecule type" value="Genomic_DNA"/>
</dbReference>
<dbReference type="Proteomes" id="UP000321484">
    <property type="component" value="Unassembled WGS sequence"/>
</dbReference>
<keyword evidence="2" id="KW-0489">Methyltransferase</keyword>
<dbReference type="GO" id="GO:0008168">
    <property type="term" value="F:methyltransferase activity"/>
    <property type="evidence" value="ECO:0007669"/>
    <property type="project" value="UniProtKB-KW"/>
</dbReference>
<proteinExistence type="predicted"/>
<organism evidence="2 3">
    <name type="scientific">Actinotalea fermentans</name>
    <dbReference type="NCBI Taxonomy" id="43671"/>
    <lineage>
        <taxon>Bacteria</taxon>
        <taxon>Bacillati</taxon>
        <taxon>Actinomycetota</taxon>
        <taxon>Actinomycetes</taxon>
        <taxon>Micrococcales</taxon>
        <taxon>Cellulomonadaceae</taxon>
        <taxon>Actinotalea</taxon>
    </lineage>
</organism>
<protein>
    <submittedName>
        <fullName evidence="2">Methyltransferase</fullName>
    </submittedName>
</protein>
<dbReference type="CDD" id="cd02440">
    <property type="entry name" value="AdoMet_MTases"/>
    <property type="match status" value="1"/>
</dbReference>
<feature type="domain" description="Methyltransferase type 12" evidence="1">
    <location>
        <begin position="47"/>
        <end position="142"/>
    </location>
</feature>
<evidence type="ECO:0000259" key="1">
    <source>
        <dbReference type="Pfam" id="PF08242"/>
    </source>
</evidence>
<keyword evidence="3" id="KW-1185">Reference proteome</keyword>
<dbReference type="AlphaFoldDB" id="A0A511YTB6"/>
<dbReference type="InterPro" id="IPR029063">
    <property type="entry name" value="SAM-dependent_MTases_sf"/>
</dbReference>
<keyword evidence="2" id="KW-0808">Transferase</keyword>
<sequence length="207" mass="22374">MPHDISWDEYNAAQAGRAPRASLGAALEAAGSGAADGRPADRPPVAIDLGCGEGVEVTALLEEGWIVHAIDGEPAALERLAERTPPELRGRLHIHQTSYGDIDVLPEADLVHASYSLPYCEPVHFHRLWAAVRASLRPGAVLACQLFGPHDDAYGDPEMTFHTAEEARALVEGLEIVTWTEEDADGTAYTGPKHWHVFHVVARRPVA</sequence>
<evidence type="ECO:0000313" key="3">
    <source>
        <dbReference type="Proteomes" id="UP000321484"/>
    </source>
</evidence>
<gene>
    <name evidence="2" type="ORF">AFE02nite_01750</name>
</gene>
<comment type="caution">
    <text evidence="2">The sequence shown here is derived from an EMBL/GenBank/DDBJ whole genome shotgun (WGS) entry which is preliminary data.</text>
</comment>
<dbReference type="OrthoDB" id="9804312at2"/>
<dbReference type="SUPFAM" id="SSF53335">
    <property type="entry name" value="S-adenosyl-L-methionine-dependent methyltransferases"/>
    <property type="match status" value="1"/>
</dbReference>
<dbReference type="Pfam" id="PF08242">
    <property type="entry name" value="Methyltransf_12"/>
    <property type="match status" value="1"/>
</dbReference>
<reference evidence="2 3" key="1">
    <citation type="submission" date="2019-07" db="EMBL/GenBank/DDBJ databases">
        <title>Whole genome shotgun sequence of Actinotalea fermentans NBRC 105374.</title>
        <authorList>
            <person name="Hosoyama A."/>
            <person name="Uohara A."/>
            <person name="Ohji S."/>
            <person name="Ichikawa N."/>
        </authorList>
    </citation>
    <scope>NUCLEOTIDE SEQUENCE [LARGE SCALE GENOMIC DNA]</scope>
    <source>
        <strain evidence="2 3">NBRC 105374</strain>
    </source>
</reference>
<dbReference type="GO" id="GO:0032259">
    <property type="term" value="P:methylation"/>
    <property type="evidence" value="ECO:0007669"/>
    <property type="project" value="UniProtKB-KW"/>
</dbReference>